<evidence type="ECO:0000313" key="2">
    <source>
        <dbReference type="EMBL" id="KAK3855275.1"/>
    </source>
</evidence>
<dbReference type="Gene3D" id="1.10.150.390">
    <property type="match status" value="1"/>
</dbReference>
<dbReference type="PANTHER" id="PTHR31449:SF3">
    <property type="entry name" value="UPF0598 PROTEIN C8ORF82"/>
    <property type="match status" value="1"/>
</dbReference>
<proteinExistence type="inferred from homology"/>
<dbReference type="InterPro" id="IPR028108">
    <property type="entry name" value="DUF4505"/>
</dbReference>
<gene>
    <name evidence="2" type="ORF">Pcinc_038311</name>
</gene>
<comment type="caution">
    <text evidence="2">The sequence shown here is derived from an EMBL/GenBank/DDBJ whole genome shotgun (WGS) entry which is preliminary data.</text>
</comment>
<sequence length="220" mass="24798">MLREGEVTGYTRHDVSEKSDVFLKAAAFEETLTTIRQAGVKKQANFIRGVSENVILNKKFLAFLMSRVCVNETGRYPHFPFLSLCGRERNYIRCDDLPYVFTHVIEGKTEGEEGQYYLTYNHAGNALTMPFQPSEICMEVGTGRVYHPAPPRVGGVGLLRSKLAIQLAPHFLFHGDDDQLPSHIVWDGAEVKLQHSLVHTLTKLQHLRQYSLGLNGTLPN</sequence>
<keyword evidence="3" id="KW-1185">Reference proteome</keyword>
<evidence type="ECO:0000313" key="3">
    <source>
        <dbReference type="Proteomes" id="UP001286313"/>
    </source>
</evidence>
<protein>
    <submittedName>
        <fullName evidence="2">Uncharacterized protein</fullName>
    </submittedName>
</protein>
<organism evidence="2 3">
    <name type="scientific">Petrolisthes cinctipes</name>
    <name type="common">Flat porcelain crab</name>
    <dbReference type="NCBI Taxonomy" id="88211"/>
    <lineage>
        <taxon>Eukaryota</taxon>
        <taxon>Metazoa</taxon>
        <taxon>Ecdysozoa</taxon>
        <taxon>Arthropoda</taxon>
        <taxon>Crustacea</taxon>
        <taxon>Multicrustacea</taxon>
        <taxon>Malacostraca</taxon>
        <taxon>Eumalacostraca</taxon>
        <taxon>Eucarida</taxon>
        <taxon>Decapoda</taxon>
        <taxon>Pleocyemata</taxon>
        <taxon>Anomura</taxon>
        <taxon>Galatheoidea</taxon>
        <taxon>Porcellanidae</taxon>
        <taxon>Petrolisthes</taxon>
    </lineage>
</organism>
<evidence type="ECO:0000256" key="1">
    <source>
        <dbReference type="ARBA" id="ARBA00006322"/>
    </source>
</evidence>
<dbReference type="Pfam" id="PF14956">
    <property type="entry name" value="DUF4505"/>
    <property type="match status" value="1"/>
</dbReference>
<dbReference type="AlphaFoldDB" id="A0AAE1BR94"/>
<name>A0AAE1BR94_PETCI</name>
<comment type="similarity">
    <text evidence="1">Belongs to the UPF0598 family.</text>
</comment>
<dbReference type="Proteomes" id="UP001286313">
    <property type="component" value="Unassembled WGS sequence"/>
</dbReference>
<reference evidence="2" key="1">
    <citation type="submission" date="2023-10" db="EMBL/GenBank/DDBJ databases">
        <title>Genome assemblies of two species of porcelain crab, Petrolisthes cinctipes and Petrolisthes manimaculis (Anomura: Porcellanidae).</title>
        <authorList>
            <person name="Angst P."/>
        </authorList>
    </citation>
    <scope>NUCLEOTIDE SEQUENCE</scope>
    <source>
        <strain evidence="2">PB745_01</strain>
        <tissue evidence="2">Gill</tissue>
    </source>
</reference>
<dbReference type="PANTHER" id="PTHR31449">
    <property type="entry name" value="UPF0598 PROTEIN C8ORF82"/>
    <property type="match status" value="1"/>
</dbReference>
<dbReference type="EMBL" id="JAWQEG010006277">
    <property type="protein sequence ID" value="KAK3855275.1"/>
    <property type="molecule type" value="Genomic_DNA"/>
</dbReference>
<accession>A0AAE1BR94</accession>
<dbReference type="SUPFAM" id="SSF64484">
    <property type="entry name" value="beta and beta-prime subunits of DNA dependent RNA-polymerase"/>
    <property type="match status" value="1"/>
</dbReference>